<dbReference type="Proteomes" id="UP000514508">
    <property type="component" value="Segment"/>
</dbReference>
<evidence type="ECO:0000313" key="9">
    <source>
        <dbReference type="EMBL" id="AXY66487.1"/>
    </source>
</evidence>
<dbReference type="EMBL" id="MH669071">
    <property type="protein sequence ID" value="AXY66525.1"/>
    <property type="molecule type" value="Genomic_DNA"/>
</dbReference>
<reference evidence="9" key="3">
    <citation type="submission" date="2018-07" db="EMBL/GenBank/DDBJ databases">
        <title>Natural history of the re-emergence and dispersion of human adenovirus 14.</title>
        <authorList>
            <person name="Lamson D.M."/>
            <person name="Kajon A.E."/>
            <person name="St George K."/>
        </authorList>
    </citation>
    <scope>NUCLEOTIDE SEQUENCE [LARGE SCALE GENOMIC DNA]</scope>
    <source>
        <strain evidence="9">HAdV-B/USA_New_York/1550/2006/P14H14F14</strain>
    </source>
</reference>
<dbReference type="EMBL" id="MH668281">
    <property type="protein sequence ID" value="QBB79112.1"/>
    <property type="molecule type" value="Genomic_DNA"/>
</dbReference>
<dbReference type="InterPro" id="IPR009266">
    <property type="entry name" value="Adeno_E3"/>
</dbReference>
<dbReference type="Proteomes" id="UP000315822">
    <property type="component" value="Segment"/>
</dbReference>
<evidence type="ECO:0000313" key="3">
    <source>
        <dbReference type="EMBL" id="ATP16532.1"/>
    </source>
</evidence>
<dbReference type="EMBL" id="MH546113">
    <property type="protein sequence ID" value="QBB79004.1"/>
    <property type="molecule type" value="Genomic_DNA"/>
</dbReference>
<dbReference type="Proteomes" id="UP000320054">
    <property type="component" value="Segment"/>
</dbReference>
<evidence type="ECO:0000313" key="2">
    <source>
        <dbReference type="EMBL" id="ATP16493.1"/>
    </source>
</evidence>
<organism evidence="4">
    <name type="scientific">Human mastadenovirus B</name>
    <dbReference type="NCBI Taxonomy" id="108098"/>
    <lineage>
        <taxon>Viruses</taxon>
        <taxon>Varidnaviria</taxon>
        <taxon>Bamfordvirae</taxon>
        <taxon>Preplasmiviricota</taxon>
        <taxon>Polisuviricotina</taxon>
        <taxon>Pharingeaviricetes</taxon>
        <taxon>Rowavirales</taxon>
        <taxon>Adenoviridae</taxon>
        <taxon>Mastadenovirus</taxon>
        <taxon>Mastadenovirus blackbeardi</taxon>
    </lineage>
</organism>
<dbReference type="Proteomes" id="UP000320083">
    <property type="component" value="Segment"/>
</dbReference>
<dbReference type="Proteomes" id="UP000514698">
    <property type="component" value="Segment"/>
</dbReference>
<dbReference type="EMBL" id="MH668280">
    <property type="protein sequence ID" value="QBB79075.1"/>
    <property type="molecule type" value="Genomic_DNA"/>
</dbReference>
<dbReference type="EMBL" id="KY021431">
    <property type="protein sequence ID" value="ATP16688.1"/>
    <property type="molecule type" value="Genomic_DNA"/>
</dbReference>
<dbReference type="Proteomes" id="UP000315642">
    <property type="component" value="Segment"/>
</dbReference>
<dbReference type="EMBL" id="KY021426">
    <property type="protein sequence ID" value="ATP16493.1"/>
    <property type="molecule type" value="Genomic_DNA"/>
</dbReference>
<evidence type="ECO:0000313" key="17">
    <source>
        <dbReference type="EMBL" id="QBB79112.1"/>
    </source>
</evidence>
<dbReference type="EMBL" id="MH669072">
    <property type="protein sequence ID" value="AXY66564.1"/>
    <property type="molecule type" value="Genomic_DNA"/>
</dbReference>
<evidence type="ECO:0000313" key="13">
    <source>
        <dbReference type="EMBL" id="QBB78965.1"/>
    </source>
</evidence>
<evidence type="ECO:0000313" key="10">
    <source>
        <dbReference type="EMBL" id="AXY66525.1"/>
    </source>
</evidence>
<dbReference type="EMBL" id="MH499479">
    <property type="protein sequence ID" value="QBB78965.1"/>
    <property type="molecule type" value="Genomic_DNA"/>
</dbReference>
<dbReference type="EMBL" id="KY021428">
    <property type="protein sequence ID" value="ATP16571.1"/>
    <property type="molecule type" value="Genomic_DNA"/>
</dbReference>
<protein>
    <submittedName>
        <fullName evidence="4">14.6 kDa protein</fullName>
    </submittedName>
</protein>
<evidence type="ECO:0000313" key="8">
    <source>
        <dbReference type="EMBL" id="ATP16726.1"/>
    </source>
</evidence>
<keyword evidence="1" id="KW-0812">Transmembrane</keyword>
<dbReference type="Proteomes" id="UP000317200">
    <property type="component" value="Segment"/>
</dbReference>
<dbReference type="Proteomes" id="UP000320135">
    <property type="component" value="Genome"/>
</dbReference>
<dbReference type="Proteomes" id="UP000317558">
    <property type="component" value="Segment"/>
</dbReference>
<sequence>MKAFAVLCVLSLIKTELRLSYGLPLLQPGFYNQKNETFPLVQDSVNFTFPTYKPEAQRQHRFSRSIFPTNTTFKTGGELHSLPTENPWVEAGLVVLGILAGGLVIILCYLYTPCFTFLVVLWYWFKKWGPY</sequence>
<accession>A0A2D1QVJ0</accession>
<dbReference type="EMBL" id="KY021427">
    <property type="protein sequence ID" value="ATP16532.1"/>
    <property type="molecule type" value="Genomic_DNA"/>
</dbReference>
<evidence type="ECO:0000313" key="12">
    <source>
        <dbReference type="EMBL" id="AXY66603.1"/>
    </source>
</evidence>
<evidence type="ECO:0000313" key="11">
    <source>
        <dbReference type="EMBL" id="AXY66564.1"/>
    </source>
</evidence>
<evidence type="ECO:0000313" key="15">
    <source>
        <dbReference type="EMBL" id="QBB79041.1"/>
    </source>
</evidence>
<proteinExistence type="predicted"/>
<evidence type="ECO:0000313" key="16">
    <source>
        <dbReference type="EMBL" id="QBB79075.1"/>
    </source>
</evidence>
<dbReference type="Pfam" id="PF06040">
    <property type="entry name" value="Adeno_E3"/>
    <property type="match status" value="1"/>
</dbReference>
<keyword evidence="1" id="KW-0472">Membrane</keyword>
<evidence type="ECO:0000313" key="14">
    <source>
        <dbReference type="EMBL" id="QBB79004.1"/>
    </source>
</evidence>
<dbReference type="Proteomes" id="UP000514792">
    <property type="component" value="Segment"/>
</dbReference>
<evidence type="ECO:0000313" key="5">
    <source>
        <dbReference type="EMBL" id="ATP16610.1"/>
    </source>
</evidence>
<keyword evidence="1" id="KW-1133">Transmembrane helix</keyword>
<evidence type="ECO:0000256" key="1">
    <source>
        <dbReference type="SAM" id="Phobius"/>
    </source>
</evidence>
<dbReference type="EMBL" id="MH669070">
    <property type="protein sequence ID" value="AXY66487.1"/>
    <property type="molecule type" value="Genomic_DNA"/>
</dbReference>
<evidence type="ECO:0000313" key="6">
    <source>
        <dbReference type="EMBL" id="ATP16649.1"/>
    </source>
</evidence>
<gene>
    <name evidence="4" type="primary">E3</name>
</gene>
<evidence type="ECO:0000313" key="7">
    <source>
        <dbReference type="EMBL" id="ATP16688.1"/>
    </source>
</evidence>
<dbReference type="EMBL" id="MH669073">
    <property type="protein sequence ID" value="AXY66603.1"/>
    <property type="molecule type" value="Genomic_DNA"/>
</dbReference>
<dbReference type="EMBL" id="KY021430">
    <property type="protein sequence ID" value="ATP16649.1"/>
    <property type="molecule type" value="Genomic_DNA"/>
</dbReference>
<dbReference type="Proteomes" id="UP000514771">
    <property type="component" value="Genome"/>
</dbReference>
<reference evidence="13" key="2">
    <citation type="submission" date="2018-06" db="EMBL/GenBank/DDBJ databases">
        <title>GEIS Surveillance.</title>
        <authorList>
            <person name="Pan R.W."/>
            <person name="Koster B.L."/>
            <person name="Vo S."/>
            <person name="Balansay M.S."/>
            <person name="Hayes M.E."/>
            <person name="Graf P.C."/>
            <person name="Myers C.A."/>
        </authorList>
    </citation>
    <scope>NUCLEOTIDE SEQUENCE [LARGE SCALE GENOMIC DNA]</scope>
    <source>
        <strain evidence="15">70536</strain>
        <strain evidence="14">75657</strain>
        <strain evidence="16">75658</strain>
        <strain evidence="17">75668</strain>
        <strain evidence="13">HAdV-B14/South Carolina_NHRC_75650_2017_P14H14F14</strain>
    </source>
</reference>
<dbReference type="Proteomes" id="UP000318670">
    <property type="component" value="Segment"/>
</dbReference>
<reference evidence="10" key="4">
    <citation type="submission" date="2018-07" db="EMBL/GenBank/DDBJ databases">
        <title>Natural history of the re-emergence and dispersion of human adenovirus 14.</title>
        <authorList>
            <person name="Lamson D.M."/>
            <person name="Kajon A."/>
            <person name="StGeorge K."/>
        </authorList>
    </citation>
    <scope>NUCLEOTIDE SEQUENCE [LARGE SCALE GENOMIC DNA]</scope>
    <source>
        <strain evidence="10">HAdV-B/USA_Pennsylvania/VT5079/2009/P14H14F14</strain>
        <strain evidence="11">HAdV-B/USA_Pennsylvania/VT7536/2009/P14H14F14</strain>
        <strain evidence="12">HAdV-B/USA_Pennsylvania/VT7603/2009/P14H14F14</strain>
    </source>
</reference>
<evidence type="ECO:0000313" key="4">
    <source>
        <dbReference type="EMBL" id="ATP16571.1"/>
    </source>
</evidence>
<dbReference type="EMBL" id="KY021432">
    <property type="protein sequence ID" value="ATP16726.1"/>
    <property type="molecule type" value="Genomic_DNA"/>
</dbReference>
<feature type="transmembrane region" description="Helical" evidence="1">
    <location>
        <begin position="92"/>
        <end position="125"/>
    </location>
</feature>
<dbReference type="EMBL" id="MH546114">
    <property type="protein sequence ID" value="QBB79041.1"/>
    <property type="molecule type" value="Genomic_DNA"/>
</dbReference>
<dbReference type="Proteomes" id="UP000316994">
    <property type="component" value="Segment"/>
</dbReference>
<dbReference type="EMBL" id="KY021429">
    <property type="protein sequence ID" value="ATP16610.1"/>
    <property type="molecule type" value="Genomic_DNA"/>
</dbReference>
<name>A0A2D1QVJ0_9ADEN</name>
<dbReference type="Proteomes" id="UP000315356">
    <property type="component" value="Genome"/>
</dbReference>
<reference evidence="4" key="1">
    <citation type="journal article" date="2017" name="Emerg. Infect. Dis.">
        <title>Detection and Genetic Characterization of Adenovirus Type 14 Strain in Students with Influenza-Like Illness, New York, USA, 2014-2015.</title>
        <authorList>
            <person name="Lamson D.M."/>
            <person name="Kajon A."/>
            <person name="Shudt M."/>
            <person name="Girouard G."/>
            <person name="St George K."/>
        </authorList>
    </citation>
    <scope>NUCLEOTIDE SEQUENCE [LARGE SCALE GENOMIC DNA]</scope>
    <source>
        <strain evidence="2">HAdV-B/CAN_New Brunswick/VC5093R/2011/P14H14F14</strain>
        <strain evidence="5">HAdV-B/USA_New York/1224/2008/P14H14F14</strain>
        <strain evidence="8">HAdV-B/USA_New York/45278/2015/P14H14F14</strain>
        <strain evidence="6">HAdV-B/USA_New York/5491/2015/P14H14F14</strain>
        <strain evidence="7">HAdV-B/USA_New York/6295/2015/P14H14F14</strain>
        <strain evidence="4">HAdVB/CAN_New Brunswick/VC50585/2011/P14H14F14</strain>
        <strain evidence="3">HAdVB/CAN_New Brunswick/VC5600R/2011/P14H14F14</strain>
    </source>
</reference>